<sequence>MDNYKKYLKYKNKYNDLKKKIIVGGEILERNYYLHARLPKEIENIFEKVQNNIYMLKKYESYMKLKSDGTIMKETMPAHITLCYGPKIKYEESEELLKKEISEKSEFGKIYPNFEENFKKLKPKVIYKNITPYLREDKIVIKVELESKILTEMVKYCRKTIESFNDTILLWKKSYLENREVIKEKYPKLFREDESFDEENPNGFLHITIVTLKAETPEKIIISIIKKVEKSILKLGIKRGDELKIDRIDIKTPITRKFIDIYKIG</sequence>
<reference evidence="1" key="1">
    <citation type="journal article" date="2020" name="Nature">
        <title>Giant virus diversity and host interactions through global metagenomics.</title>
        <authorList>
            <person name="Schulz F."/>
            <person name="Roux S."/>
            <person name="Paez-Espino D."/>
            <person name="Jungbluth S."/>
            <person name="Walsh D.A."/>
            <person name="Denef V.J."/>
            <person name="McMahon K.D."/>
            <person name="Konstantinidis K.T."/>
            <person name="Eloe-Fadrosh E.A."/>
            <person name="Kyrpides N.C."/>
            <person name="Woyke T."/>
        </authorList>
    </citation>
    <scope>NUCLEOTIDE SEQUENCE</scope>
    <source>
        <strain evidence="1">GVMAG-M-3300023179-4</strain>
    </source>
</reference>
<dbReference type="EMBL" id="MN739837">
    <property type="protein sequence ID" value="QHT74083.1"/>
    <property type="molecule type" value="Genomic_DNA"/>
</dbReference>
<accession>A0A6C0H206</accession>
<evidence type="ECO:0000313" key="1">
    <source>
        <dbReference type="EMBL" id="QHT74083.1"/>
    </source>
</evidence>
<organism evidence="1">
    <name type="scientific">viral metagenome</name>
    <dbReference type="NCBI Taxonomy" id="1070528"/>
    <lineage>
        <taxon>unclassified sequences</taxon>
        <taxon>metagenomes</taxon>
        <taxon>organismal metagenomes</taxon>
    </lineage>
</organism>
<dbReference type="AlphaFoldDB" id="A0A6C0H206"/>
<proteinExistence type="predicted"/>
<protein>
    <submittedName>
        <fullName evidence="1">Uncharacterized protein</fullName>
    </submittedName>
</protein>
<name>A0A6C0H206_9ZZZZ</name>